<reference evidence="1 2" key="1">
    <citation type="submission" date="2020-02" db="EMBL/GenBank/DDBJ databases">
        <authorList>
            <person name="Ferguson B K."/>
        </authorList>
    </citation>
    <scope>NUCLEOTIDE SEQUENCE [LARGE SCALE GENOMIC DNA]</scope>
</reference>
<dbReference type="Proteomes" id="UP000479190">
    <property type="component" value="Unassembled WGS sequence"/>
</dbReference>
<sequence>MKDEIRALDNLLVYFVEALLMIPRSVLSSSDPHEISLRERDAARLDQRDHARHRAKKMI</sequence>
<keyword evidence="2" id="KW-1185">Reference proteome</keyword>
<evidence type="ECO:0000313" key="2">
    <source>
        <dbReference type="Proteomes" id="UP000479190"/>
    </source>
</evidence>
<proteinExistence type="predicted"/>
<name>A0A6H5I3D8_9HYME</name>
<protein>
    <submittedName>
        <fullName evidence="1">Uncharacterized protein</fullName>
    </submittedName>
</protein>
<dbReference type="AlphaFoldDB" id="A0A6H5I3D8"/>
<evidence type="ECO:0000313" key="1">
    <source>
        <dbReference type="EMBL" id="CAB0029217.1"/>
    </source>
</evidence>
<accession>A0A6H5I3D8</accession>
<dbReference type="EMBL" id="CADCXV010000278">
    <property type="protein sequence ID" value="CAB0029217.1"/>
    <property type="molecule type" value="Genomic_DNA"/>
</dbReference>
<organism evidence="1 2">
    <name type="scientific">Trichogramma brassicae</name>
    <dbReference type="NCBI Taxonomy" id="86971"/>
    <lineage>
        <taxon>Eukaryota</taxon>
        <taxon>Metazoa</taxon>
        <taxon>Ecdysozoa</taxon>
        <taxon>Arthropoda</taxon>
        <taxon>Hexapoda</taxon>
        <taxon>Insecta</taxon>
        <taxon>Pterygota</taxon>
        <taxon>Neoptera</taxon>
        <taxon>Endopterygota</taxon>
        <taxon>Hymenoptera</taxon>
        <taxon>Apocrita</taxon>
        <taxon>Proctotrupomorpha</taxon>
        <taxon>Chalcidoidea</taxon>
        <taxon>Trichogrammatidae</taxon>
        <taxon>Trichogramma</taxon>
    </lineage>
</organism>
<gene>
    <name evidence="1" type="ORF">TBRA_LOCUS1278</name>
</gene>